<keyword evidence="3 6" id="KW-0812">Transmembrane</keyword>
<feature type="transmembrane region" description="Helical" evidence="6">
    <location>
        <begin position="389"/>
        <end position="408"/>
    </location>
</feature>
<comment type="caution">
    <text evidence="8">The sequence shown here is derived from an EMBL/GenBank/DDBJ whole genome shotgun (WGS) entry which is preliminary data.</text>
</comment>
<feature type="transmembrane region" description="Helical" evidence="6">
    <location>
        <begin position="294"/>
        <end position="313"/>
    </location>
</feature>
<dbReference type="PANTHER" id="PTHR23513:SF6">
    <property type="entry name" value="MAJOR FACILITATOR SUPERFAMILY ASSOCIATED DOMAIN-CONTAINING PROTEIN"/>
    <property type="match status" value="1"/>
</dbReference>
<dbReference type="EMBL" id="JAMTCK010000008">
    <property type="protein sequence ID" value="MCP2166907.1"/>
    <property type="molecule type" value="Genomic_DNA"/>
</dbReference>
<reference evidence="8" key="1">
    <citation type="submission" date="2022-06" db="EMBL/GenBank/DDBJ databases">
        <title>Genomic Encyclopedia of Archaeal and Bacterial Type Strains, Phase II (KMG-II): from individual species to whole genera.</title>
        <authorList>
            <person name="Goeker M."/>
        </authorList>
    </citation>
    <scope>NUCLEOTIDE SEQUENCE</scope>
    <source>
        <strain evidence="8">DSM 43935</strain>
    </source>
</reference>
<accession>A0AAE3GER1</accession>
<protein>
    <submittedName>
        <fullName evidence="8">Arabinose efflux permease, MFS family</fullName>
    </submittedName>
</protein>
<feature type="transmembrane region" description="Helical" evidence="6">
    <location>
        <begin position="112"/>
        <end position="136"/>
    </location>
</feature>
<keyword evidence="9" id="KW-1185">Reference proteome</keyword>
<keyword evidence="5 6" id="KW-0472">Membrane</keyword>
<evidence type="ECO:0000256" key="4">
    <source>
        <dbReference type="ARBA" id="ARBA00022989"/>
    </source>
</evidence>
<dbReference type="SUPFAM" id="SSF103473">
    <property type="entry name" value="MFS general substrate transporter"/>
    <property type="match status" value="1"/>
</dbReference>
<dbReference type="RefSeq" id="WP_253773240.1">
    <property type="nucleotide sequence ID" value="NZ_JAMTCK010000008.1"/>
</dbReference>
<feature type="transmembrane region" description="Helical" evidence="6">
    <location>
        <begin position="319"/>
        <end position="342"/>
    </location>
</feature>
<evidence type="ECO:0000313" key="8">
    <source>
        <dbReference type="EMBL" id="MCP2166907.1"/>
    </source>
</evidence>
<sequence length="414" mass="43232">MTTTEKSTVDSDRRRLRGFRLLWGGDLVSQLGSQITLFVLPLLVISTLGATATEVGVLQALYTAPFFALPLFAGVWLERRARRPVMITMDLCRAALLLTVPLAAWLDALTLTQLYVVALAVGSMSVVFDIAAASYLPRLVAAQHLDSANSKLSADQAVGSVVGPGIAGWLNGIVGSASTVVLDALSYGVSAVCLLGIRHREVPTAPVRRDVRRELVDGLRAVFGNRHIRSIAVHAAIYNAGIELVTVGFLVHFVRDLGLGSGLYGVVMVVGGLGAVCGALLAPAVIARVGYGNTFLAALVLSTTSYFLLPWAAGSAARATSLAALGYFLGCVGSATGSVVSVTLRQRLTPPHLHARMTATYRLMNSGAVPVGAALSGVLVDSWGAGGVLWIAPVVLMASALPVVFGPVRSLRTP</sequence>
<feature type="transmembrane region" description="Helical" evidence="6">
    <location>
        <begin position="84"/>
        <end position="106"/>
    </location>
</feature>
<comment type="subcellular location">
    <subcellularLocation>
        <location evidence="1">Cell membrane</location>
        <topology evidence="1">Multi-pass membrane protein</topology>
    </subcellularLocation>
</comment>
<dbReference type="GO" id="GO:0005886">
    <property type="term" value="C:plasma membrane"/>
    <property type="evidence" value="ECO:0007669"/>
    <property type="project" value="UniProtKB-SubCell"/>
</dbReference>
<feature type="domain" description="Major facilitator superfamily (MFS) profile" evidence="7">
    <location>
        <begin position="227"/>
        <end position="414"/>
    </location>
</feature>
<organism evidence="8 9">
    <name type="scientific">Goodfellowiella coeruleoviolacea</name>
    <dbReference type="NCBI Taxonomy" id="334858"/>
    <lineage>
        <taxon>Bacteria</taxon>
        <taxon>Bacillati</taxon>
        <taxon>Actinomycetota</taxon>
        <taxon>Actinomycetes</taxon>
        <taxon>Pseudonocardiales</taxon>
        <taxon>Pseudonocardiaceae</taxon>
        <taxon>Goodfellowiella</taxon>
    </lineage>
</organism>
<evidence type="ECO:0000256" key="6">
    <source>
        <dbReference type="SAM" id="Phobius"/>
    </source>
</evidence>
<feature type="transmembrane region" description="Helical" evidence="6">
    <location>
        <begin position="261"/>
        <end position="282"/>
    </location>
</feature>
<feature type="transmembrane region" description="Helical" evidence="6">
    <location>
        <begin position="57"/>
        <end position="77"/>
    </location>
</feature>
<dbReference type="Pfam" id="PF07690">
    <property type="entry name" value="MFS_1"/>
    <property type="match status" value="1"/>
</dbReference>
<feature type="transmembrane region" description="Helical" evidence="6">
    <location>
        <begin position="363"/>
        <end position="383"/>
    </location>
</feature>
<feature type="transmembrane region" description="Helical" evidence="6">
    <location>
        <begin position="236"/>
        <end position="255"/>
    </location>
</feature>
<evidence type="ECO:0000256" key="2">
    <source>
        <dbReference type="ARBA" id="ARBA00022475"/>
    </source>
</evidence>
<dbReference type="GO" id="GO:0022857">
    <property type="term" value="F:transmembrane transporter activity"/>
    <property type="evidence" value="ECO:0007669"/>
    <property type="project" value="InterPro"/>
</dbReference>
<evidence type="ECO:0000256" key="1">
    <source>
        <dbReference type="ARBA" id="ARBA00004651"/>
    </source>
</evidence>
<feature type="transmembrane region" description="Helical" evidence="6">
    <location>
        <begin position="21"/>
        <end position="45"/>
    </location>
</feature>
<dbReference type="AlphaFoldDB" id="A0AAE3GER1"/>
<evidence type="ECO:0000256" key="5">
    <source>
        <dbReference type="ARBA" id="ARBA00023136"/>
    </source>
</evidence>
<dbReference type="PANTHER" id="PTHR23513">
    <property type="entry name" value="INTEGRAL MEMBRANE EFFLUX PROTEIN-RELATED"/>
    <property type="match status" value="1"/>
</dbReference>
<name>A0AAE3GER1_9PSEU</name>
<dbReference type="Gene3D" id="1.20.1250.20">
    <property type="entry name" value="MFS general substrate transporter like domains"/>
    <property type="match status" value="1"/>
</dbReference>
<dbReference type="InterPro" id="IPR036259">
    <property type="entry name" value="MFS_trans_sf"/>
</dbReference>
<gene>
    <name evidence="8" type="ORF">LX83_003779</name>
</gene>
<proteinExistence type="predicted"/>
<evidence type="ECO:0000313" key="9">
    <source>
        <dbReference type="Proteomes" id="UP001206128"/>
    </source>
</evidence>
<dbReference type="InterPro" id="IPR020846">
    <property type="entry name" value="MFS_dom"/>
</dbReference>
<dbReference type="Proteomes" id="UP001206128">
    <property type="component" value="Unassembled WGS sequence"/>
</dbReference>
<dbReference type="CDD" id="cd06173">
    <property type="entry name" value="MFS_MefA_like"/>
    <property type="match status" value="1"/>
</dbReference>
<evidence type="ECO:0000259" key="7">
    <source>
        <dbReference type="PROSITE" id="PS50850"/>
    </source>
</evidence>
<dbReference type="InterPro" id="IPR011701">
    <property type="entry name" value="MFS"/>
</dbReference>
<dbReference type="PROSITE" id="PS50850">
    <property type="entry name" value="MFS"/>
    <property type="match status" value="1"/>
</dbReference>
<keyword evidence="4 6" id="KW-1133">Transmembrane helix</keyword>
<evidence type="ECO:0000256" key="3">
    <source>
        <dbReference type="ARBA" id="ARBA00022692"/>
    </source>
</evidence>
<keyword evidence="2" id="KW-1003">Cell membrane</keyword>